<comment type="similarity">
    <text evidence="1">Belongs to the short-chain dehydrogenases/reductases (SDR) family.</text>
</comment>
<sequence length="255" mass="27018">MRLVEPEITMEVISDAKPVAIVSGGSSGIGLAFVSALCKQGYQVVTCGRDKAKLDAVEKQFPSVDTYVCDVASRDDVIKWLEAIRPVYPNVVLLVSNAGGLTRVNLQDDFLRSDINGDIYSNLCGAINFISAFLPAVTQTSGGKIIVVGSGFGIAPASYAPIYSAAKAGLHSFCKGLRLQLQGTSVSVTEVLPPVVDTPATAHRNDKKLSANTLVTATLKAAKQGRSELYLGKSRLLPYMMRIAPAITEKIAANS</sequence>
<dbReference type="InterPro" id="IPR002347">
    <property type="entry name" value="SDR_fam"/>
</dbReference>
<dbReference type="Proteomes" id="UP000439591">
    <property type="component" value="Unassembled WGS sequence"/>
</dbReference>
<dbReference type="EMBL" id="CACSIK010000001">
    <property type="protein sequence ID" value="CAA0092144.1"/>
    <property type="molecule type" value="Genomic_DNA"/>
</dbReference>
<dbReference type="SUPFAM" id="SSF51735">
    <property type="entry name" value="NAD(P)-binding Rossmann-fold domains"/>
    <property type="match status" value="1"/>
</dbReference>
<dbReference type="Proteomes" id="UP000435877">
    <property type="component" value="Unassembled WGS sequence"/>
</dbReference>
<dbReference type="PROSITE" id="PS00061">
    <property type="entry name" value="ADH_SHORT"/>
    <property type="match status" value="1"/>
</dbReference>
<reference evidence="5 6" key="1">
    <citation type="submission" date="2019-11" db="EMBL/GenBank/DDBJ databases">
        <authorList>
            <person name="Holert J."/>
        </authorList>
    </citation>
    <scope>NUCLEOTIDE SEQUENCE [LARGE SCALE GENOMIC DNA]</scope>
    <source>
        <strain evidence="4">BC3_2A</strain>
        <strain evidence="3">SB11_1A</strain>
    </source>
</reference>
<dbReference type="Gene3D" id="3.40.50.720">
    <property type="entry name" value="NAD(P)-binding Rossmann-like Domain"/>
    <property type="match status" value="1"/>
</dbReference>
<accession>A0A5S9NP52</accession>
<dbReference type="GO" id="GO:0016020">
    <property type="term" value="C:membrane"/>
    <property type="evidence" value="ECO:0007669"/>
    <property type="project" value="TreeGrafter"/>
</dbReference>
<dbReference type="EMBL" id="CACSIM010000004">
    <property type="protein sequence ID" value="CAA0109280.1"/>
    <property type="molecule type" value="Genomic_DNA"/>
</dbReference>
<proteinExistence type="inferred from homology"/>
<keyword evidence="2 3" id="KW-0560">Oxidoreductase</keyword>
<dbReference type="PRINTS" id="PR00081">
    <property type="entry name" value="GDHRDH"/>
</dbReference>
<dbReference type="AlphaFoldDB" id="A0A5S9NP52"/>
<name>A0A5S9NP52_9GAMM</name>
<dbReference type="PANTHER" id="PTHR44196">
    <property type="entry name" value="DEHYDROGENASE/REDUCTASE SDR FAMILY MEMBER 7B"/>
    <property type="match status" value="1"/>
</dbReference>
<evidence type="ECO:0000256" key="2">
    <source>
        <dbReference type="ARBA" id="ARBA00023002"/>
    </source>
</evidence>
<organism evidence="3 5">
    <name type="scientific">Zhongshania aliphaticivorans</name>
    <dbReference type="NCBI Taxonomy" id="1470434"/>
    <lineage>
        <taxon>Bacteria</taxon>
        <taxon>Pseudomonadati</taxon>
        <taxon>Pseudomonadota</taxon>
        <taxon>Gammaproteobacteria</taxon>
        <taxon>Cellvibrionales</taxon>
        <taxon>Spongiibacteraceae</taxon>
        <taxon>Zhongshania</taxon>
    </lineage>
</organism>
<dbReference type="GO" id="GO:0016491">
    <property type="term" value="F:oxidoreductase activity"/>
    <property type="evidence" value="ECO:0007669"/>
    <property type="project" value="UniProtKB-KW"/>
</dbReference>
<dbReference type="PANTHER" id="PTHR44196:SF1">
    <property type="entry name" value="DEHYDROGENASE_REDUCTASE SDR FAMILY MEMBER 7B"/>
    <property type="match status" value="1"/>
</dbReference>
<keyword evidence="5" id="KW-1185">Reference proteome</keyword>
<dbReference type="Pfam" id="PF00106">
    <property type="entry name" value="adh_short"/>
    <property type="match status" value="1"/>
</dbReference>
<gene>
    <name evidence="3" type="ORF">IHBHHGIJ_02253</name>
    <name evidence="4" type="ORF">KFEGEMFD_02440</name>
</gene>
<protein>
    <submittedName>
        <fullName evidence="3">Putative oxidoreductase</fullName>
        <ecNumber evidence="3">1.-.-.-</ecNumber>
    </submittedName>
</protein>
<evidence type="ECO:0000256" key="1">
    <source>
        <dbReference type="ARBA" id="ARBA00006484"/>
    </source>
</evidence>
<evidence type="ECO:0000313" key="4">
    <source>
        <dbReference type="EMBL" id="CAA0109280.1"/>
    </source>
</evidence>
<dbReference type="EC" id="1.-.-.-" evidence="3"/>
<dbReference type="RefSeq" id="WP_159287824.1">
    <property type="nucleotide sequence ID" value="NZ_CACSIK010000001.1"/>
</dbReference>
<evidence type="ECO:0000313" key="5">
    <source>
        <dbReference type="Proteomes" id="UP000435877"/>
    </source>
</evidence>
<dbReference type="InterPro" id="IPR020904">
    <property type="entry name" value="Sc_DH/Rdtase_CS"/>
</dbReference>
<dbReference type="InterPro" id="IPR036291">
    <property type="entry name" value="NAD(P)-bd_dom_sf"/>
</dbReference>
<evidence type="ECO:0000313" key="3">
    <source>
        <dbReference type="EMBL" id="CAA0092144.1"/>
    </source>
</evidence>
<evidence type="ECO:0000313" key="6">
    <source>
        <dbReference type="Proteomes" id="UP000439591"/>
    </source>
</evidence>